<name>A0AAD9GBB5_BABDI</name>
<evidence type="ECO:0000313" key="3">
    <source>
        <dbReference type="Proteomes" id="UP001195914"/>
    </source>
</evidence>
<keyword evidence="1" id="KW-0472">Membrane</keyword>
<reference evidence="2" key="2">
    <citation type="submission" date="2021-05" db="EMBL/GenBank/DDBJ databases">
        <authorList>
            <person name="Pain A."/>
        </authorList>
    </citation>
    <scope>NUCLEOTIDE SEQUENCE</scope>
    <source>
        <strain evidence="2">1802A</strain>
    </source>
</reference>
<feature type="transmembrane region" description="Helical" evidence="1">
    <location>
        <begin position="1164"/>
        <end position="1184"/>
    </location>
</feature>
<dbReference type="InterPro" id="IPR024751">
    <property type="entry name" value="VESA1"/>
</dbReference>
<reference evidence="2" key="1">
    <citation type="journal article" date="2014" name="Nucleic Acids Res.">
        <title>The evolutionary dynamics of variant antigen genes in Babesia reveal a history of genomic innovation underlying host-parasite interaction.</title>
        <authorList>
            <person name="Jackson A.P."/>
            <person name="Otto T.D."/>
            <person name="Darby A."/>
            <person name="Ramaprasad A."/>
            <person name="Xia D."/>
            <person name="Echaide I.E."/>
            <person name="Farber M."/>
            <person name="Gahlot S."/>
            <person name="Gamble J."/>
            <person name="Gupta D."/>
            <person name="Gupta Y."/>
            <person name="Jackson L."/>
            <person name="Malandrin L."/>
            <person name="Malas T.B."/>
            <person name="Moussa E."/>
            <person name="Nair M."/>
            <person name="Reid A.J."/>
            <person name="Sanders M."/>
            <person name="Sharma J."/>
            <person name="Tracey A."/>
            <person name="Quail M.A."/>
            <person name="Weir W."/>
            <person name="Wastling J.M."/>
            <person name="Hall N."/>
            <person name="Willadsen P."/>
            <person name="Lingelbach K."/>
            <person name="Shiels B."/>
            <person name="Tait A."/>
            <person name="Berriman M."/>
            <person name="Allred D.R."/>
            <person name="Pain A."/>
        </authorList>
    </citation>
    <scope>NUCLEOTIDE SEQUENCE</scope>
    <source>
        <strain evidence="2">1802A</strain>
    </source>
</reference>
<dbReference type="EMBL" id="JAHBMH010000060">
    <property type="protein sequence ID" value="KAK1935251.1"/>
    <property type="molecule type" value="Genomic_DNA"/>
</dbReference>
<protein>
    <submittedName>
        <fullName evidence="2">Variant erythrocyte surface antigen-1 family protein</fullName>
    </submittedName>
</protein>
<comment type="caution">
    <text evidence="2">The sequence shown here is derived from an EMBL/GenBank/DDBJ whole genome shotgun (WGS) entry which is preliminary data.</text>
</comment>
<evidence type="ECO:0000256" key="1">
    <source>
        <dbReference type="SAM" id="Phobius"/>
    </source>
</evidence>
<evidence type="ECO:0000313" key="2">
    <source>
        <dbReference type="EMBL" id="KAK1935251.1"/>
    </source>
</evidence>
<keyword evidence="1" id="KW-1133">Transmembrane helix</keyword>
<accession>A0AAD9GBB5</accession>
<dbReference type="Proteomes" id="UP001195914">
    <property type="component" value="Unassembled WGS sequence"/>
</dbReference>
<dbReference type="AlphaFoldDB" id="A0AAD9GBB5"/>
<organism evidence="2 3">
    <name type="scientific">Babesia divergens</name>
    <dbReference type="NCBI Taxonomy" id="32595"/>
    <lineage>
        <taxon>Eukaryota</taxon>
        <taxon>Sar</taxon>
        <taxon>Alveolata</taxon>
        <taxon>Apicomplexa</taxon>
        <taxon>Aconoidasida</taxon>
        <taxon>Piroplasmida</taxon>
        <taxon>Babesiidae</taxon>
        <taxon>Babesia</taxon>
    </lineage>
</organism>
<keyword evidence="3" id="KW-1185">Reference proteome</keyword>
<gene>
    <name evidence="2" type="ORF">X943_002592</name>
</gene>
<dbReference type="Pfam" id="PF12785">
    <property type="entry name" value="VESA1_N"/>
    <property type="match status" value="1"/>
</dbReference>
<proteinExistence type="predicted"/>
<keyword evidence="1" id="KW-0812">Transmembrane</keyword>
<sequence>MYYTDVFVGTVNINKLKSALIAELKGFNSIDLTQLVQGLCLFMGYPSCLCKPKKSVGESLKKISKELKEELKNYECLLKPSLNCNSSCSDSHVVCKCCVLDCINEVQGSSCQCVKGGSKNCSCSIDDTNKRCCKDLLEKLKASLSLLNLRADMEKLCSCPENCCENGECKASQGCSVCINLQASNTSDYTITGLGLLRPSPKRLAGRLEGFFGGKSSYEHSCRCQCNGSKDPSCCCLACGTGKCSEACSPGCLCPQSGPCPRKVFCEAIQNVKVVAHTSQMKCCDSGTKCHCELQNSSPCSSNCCASKSPSGKSNQQSLKCMLRRLVTYFKDLETSSKKFKSCCDLLCVVKMCHFLWKFYGKRNLNECSKCKSGKSQCSSKAGQCCSGSSPQCSSGSTCQNCSECQQICYAKEFSRALEALKLSSPCGQNLYRVLDDFLYYCCNVIAPQQRAIENKIKGLQEKHCQKASQTPQCCPKDPSKTPCTCPSGSSSCQACQQLSKDSQLKPLLFSEFSSAYSSSASLASSPEDEQKNAAKIFLGMLPCLYYGLKYLNEKCKGDWKDLYISNKDYSPGRFLIGLGFDVEKLQGKKGSDIFGPLSSLFTSSNGPLQSLYEKSKIYFTSLSSRSSPVPSPDSPSQPKTVREILLWLSGLPFTSGFEALLQHCERLCLATQGSVKPENFKASLFDSCFLSPFVLGAIEGSKSDEEALENFPPYKSEISKFSYPEDPSDLLEKLCENARKVFPPLKFLCMQCELDKDQGGWKNCYFGQKCSVNSGSGSFSSSSGCSSCPNSKTYLCTASGSNKDVHGKHCDPKGGGQCINANGGKCDISGSTSKHTSTNCKPCPHPLMRFLCDGSDSSQSQSPSSPFRLPFSFARLDFSQTPPVILDASSDKDFLTMGFDSSKLSPTGRSGESLFVILDIFVGNSNSDQKVCFLRDLLRFLLCLTRTPPETLGELFSFYYKLAEWVKKNETDQKKKDFKTSLETFIDSLPGTYSGQKLTGAVQSLYESEGHKNKNHSDPPYSLKLLAHCWTASGSDPCGNFLFPLATNAWDLFAPSNSDVYLSWLCHLAKDFKGHFKKFQGEFSSSSNSCCSSSSGSQCKILECPCILPKFYKNGFTFMLPSKLSGKNCSNFITQLKAFVTKSTLDDLIEEIENFLWHIRKPFFLFVLAFWAFVISYFLYVQLYKLDLLHLKSHAHFSRSFKILPSTLFSDASSRLKDLSYFTL</sequence>